<protein>
    <submittedName>
        <fullName evidence="2">Tigger transposable element-derived 1-like</fullName>
    </submittedName>
</protein>
<name>A0AAD1RQA9_PELCU</name>
<sequence length="172" mass="19563">MPKYTFVTEEETSLPGHKLMKDCLTLLFCANTSGNPCLPTTQNSLSFKKHKVNKEQLSVLWQSNPKAWVTRLLFVLWVNLVFGPAVKQYLVDNNLPLKAVLLMDNAPAHAPGLKEDLLGDLNFITVMLIQVNTTPLLQPMDQQLYTKELFRRCFEMTDRELSADYHHCLGLG</sequence>
<keyword evidence="3" id="KW-1185">Reference proteome</keyword>
<reference evidence="2" key="1">
    <citation type="submission" date="2022-03" db="EMBL/GenBank/DDBJ databases">
        <authorList>
            <person name="Alioto T."/>
            <person name="Alioto T."/>
            <person name="Gomez Garrido J."/>
        </authorList>
    </citation>
    <scope>NUCLEOTIDE SEQUENCE</scope>
</reference>
<dbReference type="InterPro" id="IPR004875">
    <property type="entry name" value="DDE_SF_endonuclease_dom"/>
</dbReference>
<evidence type="ECO:0000313" key="2">
    <source>
        <dbReference type="EMBL" id="CAH2275488.1"/>
    </source>
</evidence>
<proteinExistence type="predicted"/>
<feature type="domain" description="DDE-1" evidence="1">
    <location>
        <begin position="22"/>
        <end position="146"/>
    </location>
</feature>
<dbReference type="GO" id="GO:0003676">
    <property type="term" value="F:nucleic acid binding"/>
    <property type="evidence" value="ECO:0007669"/>
    <property type="project" value="InterPro"/>
</dbReference>
<organism evidence="2 3">
    <name type="scientific">Pelobates cultripes</name>
    <name type="common">Western spadefoot toad</name>
    <dbReference type="NCBI Taxonomy" id="61616"/>
    <lineage>
        <taxon>Eukaryota</taxon>
        <taxon>Metazoa</taxon>
        <taxon>Chordata</taxon>
        <taxon>Craniata</taxon>
        <taxon>Vertebrata</taxon>
        <taxon>Euteleostomi</taxon>
        <taxon>Amphibia</taxon>
        <taxon>Batrachia</taxon>
        <taxon>Anura</taxon>
        <taxon>Pelobatoidea</taxon>
        <taxon>Pelobatidae</taxon>
        <taxon>Pelobates</taxon>
    </lineage>
</organism>
<evidence type="ECO:0000313" key="3">
    <source>
        <dbReference type="Proteomes" id="UP001295444"/>
    </source>
</evidence>
<dbReference type="Pfam" id="PF03184">
    <property type="entry name" value="DDE_1"/>
    <property type="match status" value="1"/>
</dbReference>
<dbReference type="AlphaFoldDB" id="A0AAD1RQA9"/>
<evidence type="ECO:0000259" key="1">
    <source>
        <dbReference type="Pfam" id="PF03184"/>
    </source>
</evidence>
<dbReference type="Proteomes" id="UP001295444">
    <property type="component" value="Chromosome 03"/>
</dbReference>
<gene>
    <name evidence="2" type="ORF">PECUL_23A007489</name>
</gene>
<accession>A0AAD1RQA9</accession>
<dbReference type="EMBL" id="OW240914">
    <property type="protein sequence ID" value="CAH2275488.1"/>
    <property type="molecule type" value="Genomic_DNA"/>
</dbReference>